<comment type="caution">
    <text evidence="2">The sequence shown here is derived from an EMBL/GenBank/DDBJ whole genome shotgun (WGS) entry which is preliminary data.</text>
</comment>
<dbReference type="EMBL" id="AEJC01000162">
    <property type="protein sequence ID" value="EKX67259.1"/>
    <property type="molecule type" value="Genomic_DNA"/>
</dbReference>
<dbReference type="PANTHER" id="PTHR39441:SF1">
    <property type="entry name" value="DUF2252 DOMAIN-CONTAINING PROTEIN"/>
    <property type="match status" value="1"/>
</dbReference>
<dbReference type="Proteomes" id="UP000010411">
    <property type="component" value="Unassembled WGS sequence"/>
</dbReference>
<evidence type="ECO:0000256" key="1">
    <source>
        <dbReference type="SAM" id="MobiDB-lite"/>
    </source>
</evidence>
<keyword evidence="3" id="KW-1185">Reference proteome</keyword>
<name>L1L393_9ACTN</name>
<feature type="compositionally biased region" description="Polar residues" evidence="1">
    <location>
        <begin position="1"/>
        <end position="11"/>
    </location>
</feature>
<gene>
    <name evidence="2" type="ORF">STRIP9103_05813</name>
</gene>
<dbReference type="AlphaFoldDB" id="L1L393"/>
<organism evidence="2 3">
    <name type="scientific">Streptomyces ipomoeae 91-03</name>
    <dbReference type="NCBI Taxonomy" id="698759"/>
    <lineage>
        <taxon>Bacteria</taxon>
        <taxon>Bacillati</taxon>
        <taxon>Actinomycetota</taxon>
        <taxon>Actinomycetes</taxon>
        <taxon>Kitasatosporales</taxon>
        <taxon>Streptomycetaceae</taxon>
        <taxon>Streptomyces</taxon>
    </lineage>
</organism>
<sequence length="112" mass="12606">MTVPSAFTASLSPDERAASGRNARRRAPRSSHGWYETAQQRPDPIEVVERQSAERVAESVPIRHGRMLQSPFRFYRGAAAIMAAESYADRNERDFAALEDACRSGRIRAERL</sequence>
<dbReference type="Pfam" id="PF10009">
    <property type="entry name" value="DUF2252"/>
    <property type="match status" value="1"/>
</dbReference>
<dbReference type="PATRIC" id="fig|698759.3.peg.2199"/>
<evidence type="ECO:0000313" key="3">
    <source>
        <dbReference type="Proteomes" id="UP000010411"/>
    </source>
</evidence>
<evidence type="ECO:0000313" key="2">
    <source>
        <dbReference type="EMBL" id="EKX67259.1"/>
    </source>
</evidence>
<reference evidence="2 3" key="1">
    <citation type="submission" date="2012-11" db="EMBL/GenBank/DDBJ databases">
        <authorList>
            <person name="Huguet-Tapia J.C."/>
            <person name="Durkin A.S."/>
            <person name="Pettis G.S."/>
            <person name="Badger J.H."/>
        </authorList>
    </citation>
    <scope>NUCLEOTIDE SEQUENCE [LARGE SCALE GENOMIC DNA]</scope>
    <source>
        <strain evidence="2 3">91-03</strain>
    </source>
</reference>
<accession>L1L393</accession>
<proteinExistence type="predicted"/>
<feature type="region of interest" description="Disordered" evidence="1">
    <location>
        <begin position="1"/>
        <end position="43"/>
    </location>
</feature>
<dbReference type="PANTHER" id="PTHR39441">
    <property type="entry name" value="DUF2252 DOMAIN-CONTAINING PROTEIN"/>
    <property type="match status" value="1"/>
</dbReference>
<protein>
    <submittedName>
        <fullName evidence="2">Uncharacterized protein</fullName>
    </submittedName>
</protein>
<dbReference type="InterPro" id="IPR018721">
    <property type="entry name" value="DUF2252"/>
</dbReference>